<dbReference type="GO" id="GO:0004674">
    <property type="term" value="F:protein serine/threonine kinase activity"/>
    <property type="evidence" value="ECO:0000318"/>
    <property type="project" value="GO_Central"/>
</dbReference>
<dbReference type="PROSITE" id="PS00108">
    <property type="entry name" value="PROTEIN_KINASE_ST"/>
    <property type="match status" value="1"/>
</dbReference>
<evidence type="ECO:0000256" key="1">
    <source>
        <dbReference type="ARBA" id="ARBA00022527"/>
    </source>
</evidence>
<keyword evidence="5" id="KW-0418">Kinase</keyword>
<dbReference type="GO" id="GO:0005737">
    <property type="term" value="C:cytoplasm"/>
    <property type="evidence" value="ECO:0000318"/>
    <property type="project" value="GO_Central"/>
</dbReference>
<evidence type="ECO:0000259" key="14">
    <source>
        <dbReference type="PROSITE" id="PS50011"/>
    </source>
</evidence>
<evidence type="ECO:0000256" key="6">
    <source>
        <dbReference type="ARBA" id="ARBA00022840"/>
    </source>
</evidence>
<evidence type="ECO:0000256" key="12">
    <source>
        <dbReference type="PROSITE-ProRule" id="PRU10141"/>
    </source>
</evidence>
<feature type="binding site" evidence="12">
    <location>
        <position position="93"/>
    </location>
    <ligand>
        <name>ATP</name>
        <dbReference type="ChEBI" id="CHEBI:30616"/>
    </ligand>
</feature>
<dbReference type="PANTHER" id="PTHR48013">
    <property type="entry name" value="DUAL SPECIFICITY MITOGEN-ACTIVATED PROTEIN KINASE KINASE 5-RELATED"/>
    <property type="match status" value="1"/>
</dbReference>
<comment type="similarity">
    <text evidence="7">Belongs to the protein kinase superfamily. STE Ser/Thr protein kinase family. MAP kinase kinase subfamily.</text>
</comment>
<evidence type="ECO:0000256" key="4">
    <source>
        <dbReference type="ARBA" id="ARBA00022741"/>
    </source>
</evidence>
<comment type="catalytic activity">
    <reaction evidence="9">
        <text>L-seryl-[protein] + ATP = O-phospho-L-seryl-[protein] + ADP + H(+)</text>
        <dbReference type="Rhea" id="RHEA:17989"/>
        <dbReference type="Rhea" id="RHEA-COMP:9863"/>
        <dbReference type="Rhea" id="RHEA-COMP:11604"/>
        <dbReference type="ChEBI" id="CHEBI:15378"/>
        <dbReference type="ChEBI" id="CHEBI:29999"/>
        <dbReference type="ChEBI" id="CHEBI:30616"/>
        <dbReference type="ChEBI" id="CHEBI:83421"/>
        <dbReference type="ChEBI" id="CHEBI:456216"/>
        <dbReference type="EC" id="2.7.12.2"/>
    </reaction>
</comment>
<evidence type="ECO:0000256" key="11">
    <source>
        <dbReference type="ARBA" id="ARBA00051693"/>
    </source>
</evidence>
<evidence type="ECO:0000256" key="3">
    <source>
        <dbReference type="ARBA" id="ARBA00022679"/>
    </source>
</evidence>
<keyword evidence="3" id="KW-0808">Transferase</keyword>
<dbReference type="OrthoDB" id="8693905at2759"/>
<dbReference type="OMA" id="RANSPHI"/>
<dbReference type="AlphaFoldDB" id="U5D660"/>
<keyword evidence="4 12" id="KW-0547">Nucleotide-binding</keyword>
<dbReference type="Gramene" id="ERN17934">
    <property type="protein sequence ID" value="ERN17934"/>
    <property type="gene ID" value="AMTR_s00046p00036960"/>
</dbReference>
<keyword evidence="6 12" id="KW-0067">ATP-binding</keyword>
<keyword evidence="2" id="KW-0597">Phosphoprotein</keyword>
<comment type="catalytic activity">
    <reaction evidence="11">
        <text>L-tyrosyl-[protein] + ATP = O-phospho-L-tyrosyl-[protein] + ADP + H(+)</text>
        <dbReference type="Rhea" id="RHEA:10596"/>
        <dbReference type="Rhea" id="RHEA-COMP:10136"/>
        <dbReference type="Rhea" id="RHEA-COMP:20101"/>
        <dbReference type="ChEBI" id="CHEBI:15378"/>
        <dbReference type="ChEBI" id="CHEBI:30616"/>
        <dbReference type="ChEBI" id="CHEBI:46858"/>
        <dbReference type="ChEBI" id="CHEBI:61978"/>
        <dbReference type="ChEBI" id="CHEBI:456216"/>
        <dbReference type="EC" id="2.7.12.2"/>
    </reaction>
</comment>
<dbReference type="InterPro" id="IPR008271">
    <property type="entry name" value="Ser/Thr_kinase_AS"/>
</dbReference>
<dbReference type="InterPro" id="IPR011009">
    <property type="entry name" value="Kinase-like_dom_sf"/>
</dbReference>
<evidence type="ECO:0000256" key="9">
    <source>
        <dbReference type="ARBA" id="ARBA00049014"/>
    </source>
</evidence>
<sequence length="343" mass="38119">MSSAAPAQQVAIQKEKRKPRAAALKLPIIPAREDPFAPNNHHKGQPRAMPLPLPPSSEVALEELEKVCRLGSGSSGKVYKARHVHTGAIYALKIIQEKHDAQVRQQIKREMEILRRALNPHVVRCYGVFDRGGEISFVLEYMDAGSLADVLAAHRRIPEPFLARVAAHCLQGLLYLHKNKIVHRDIKPSNLLINRRREVKIADFGVSKVLDSTLAQCNSYVGTCAYMSPERFNPDAQDGHYDGCSADIWSLGLSLLECAMGRFPCLPPGQKPDWPTLMMAICMGDPPAPPADSSPEFQSFIRACLQKNACLRPSAKHLLTHPFLTKYKEKDCDLSPLLKSLQL</sequence>
<dbReference type="PANTHER" id="PTHR48013:SF9">
    <property type="entry name" value="DUAL SPECIFICITY MITOGEN-ACTIVATED PROTEIN KINASE KINASE 5"/>
    <property type="match status" value="1"/>
</dbReference>
<dbReference type="PROSITE" id="PS50011">
    <property type="entry name" value="PROTEIN_KINASE_DOM"/>
    <property type="match status" value="1"/>
</dbReference>
<dbReference type="FunFam" id="1.10.510.10:FF:000350">
    <property type="entry name" value="Mitogen-activated protein kinase 2"/>
    <property type="match status" value="1"/>
</dbReference>
<dbReference type="GO" id="GO:0006950">
    <property type="term" value="P:response to stress"/>
    <property type="evidence" value="ECO:0007669"/>
    <property type="project" value="UniProtKB-ARBA"/>
</dbReference>
<keyword evidence="1 13" id="KW-0723">Serine/threonine-protein kinase</keyword>
<dbReference type="STRING" id="13333.U5D660"/>
<dbReference type="HOGENOM" id="CLU_000288_63_23_1"/>
<dbReference type="SMART" id="SM00220">
    <property type="entry name" value="S_TKc"/>
    <property type="match status" value="1"/>
</dbReference>
<dbReference type="PROSITE" id="PS00107">
    <property type="entry name" value="PROTEIN_KINASE_ATP"/>
    <property type="match status" value="1"/>
</dbReference>
<dbReference type="EC" id="2.7.12.2" evidence="8"/>
<dbReference type="eggNOG" id="KOG0581">
    <property type="taxonomic scope" value="Eukaryota"/>
</dbReference>
<dbReference type="InterPro" id="IPR017441">
    <property type="entry name" value="Protein_kinase_ATP_BS"/>
</dbReference>
<dbReference type="Gene3D" id="3.30.200.20">
    <property type="entry name" value="Phosphorylase Kinase, domain 1"/>
    <property type="match status" value="1"/>
</dbReference>
<dbReference type="FunFam" id="3.30.200.20:FF:000040">
    <property type="entry name" value="Dual specificity mitogen-activated protein kinase kinase"/>
    <property type="match status" value="1"/>
</dbReference>
<protein>
    <recommendedName>
        <fullName evidence="8">mitogen-activated protein kinase kinase</fullName>
        <ecNumber evidence="8">2.7.12.2</ecNumber>
    </recommendedName>
</protein>
<comment type="catalytic activity">
    <reaction evidence="10">
        <text>L-threonyl-[protein] + ATP = O-phospho-L-threonyl-[protein] + ADP + H(+)</text>
        <dbReference type="Rhea" id="RHEA:46608"/>
        <dbReference type="Rhea" id="RHEA-COMP:11060"/>
        <dbReference type="Rhea" id="RHEA-COMP:11605"/>
        <dbReference type="ChEBI" id="CHEBI:15378"/>
        <dbReference type="ChEBI" id="CHEBI:30013"/>
        <dbReference type="ChEBI" id="CHEBI:30616"/>
        <dbReference type="ChEBI" id="CHEBI:61977"/>
        <dbReference type="ChEBI" id="CHEBI:456216"/>
        <dbReference type="EC" id="2.7.12.2"/>
    </reaction>
</comment>
<feature type="domain" description="Protein kinase" evidence="14">
    <location>
        <begin position="64"/>
        <end position="324"/>
    </location>
</feature>
<evidence type="ECO:0000256" key="2">
    <source>
        <dbReference type="ARBA" id="ARBA00022553"/>
    </source>
</evidence>
<dbReference type="GO" id="GO:0005524">
    <property type="term" value="F:ATP binding"/>
    <property type="evidence" value="ECO:0007669"/>
    <property type="project" value="UniProtKB-UniRule"/>
</dbReference>
<organism evidence="15 16">
    <name type="scientific">Amborella trichopoda</name>
    <dbReference type="NCBI Taxonomy" id="13333"/>
    <lineage>
        <taxon>Eukaryota</taxon>
        <taxon>Viridiplantae</taxon>
        <taxon>Streptophyta</taxon>
        <taxon>Embryophyta</taxon>
        <taxon>Tracheophyta</taxon>
        <taxon>Spermatophyta</taxon>
        <taxon>Magnoliopsida</taxon>
        <taxon>Amborellales</taxon>
        <taxon>Amborellaceae</taxon>
        <taxon>Amborella</taxon>
    </lineage>
</organism>
<evidence type="ECO:0000256" key="7">
    <source>
        <dbReference type="ARBA" id="ARBA00038035"/>
    </source>
</evidence>
<evidence type="ECO:0000256" key="8">
    <source>
        <dbReference type="ARBA" id="ARBA00038999"/>
    </source>
</evidence>
<evidence type="ECO:0000313" key="16">
    <source>
        <dbReference type="Proteomes" id="UP000017836"/>
    </source>
</evidence>
<proteinExistence type="inferred from homology"/>
<evidence type="ECO:0000256" key="5">
    <source>
        <dbReference type="ARBA" id="ARBA00022777"/>
    </source>
</evidence>
<dbReference type="GO" id="GO:0051707">
    <property type="term" value="P:response to other organism"/>
    <property type="evidence" value="ECO:0007669"/>
    <property type="project" value="UniProtKB-ARBA"/>
</dbReference>
<accession>U5D660</accession>
<evidence type="ECO:0000256" key="10">
    <source>
        <dbReference type="ARBA" id="ARBA00049299"/>
    </source>
</evidence>
<dbReference type="Gene3D" id="1.10.510.10">
    <property type="entry name" value="Transferase(Phosphotransferase) domain 1"/>
    <property type="match status" value="1"/>
</dbReference>
<dbReference type="KEGG" id="atr:18446283"/>
<dbReference type="Pfam" id="PF00069">
    <property type="entry name" value="Pkinase"/>
    <property type="match status" value="1"/>
</dbReference>
<dbReference type="EMBL" id="KI392290">
    <property type="protein sequence ID" value="ERN17934.1"/>
    <property type="molecule type" value="Genomic_DNA"/>
</dbReference>
<dbReference type="CDD" id="cd06623">
    <property type="entry name" value="PKc_MAPKK_plant_like"/>
    <property type="match status" value="1"/>
</dbReference>
<name>U5D660_AMBTC</name>
<dbReference type="InterPro" id="IPR000719">
    <property type="entry name" value="Prot_kinase_dom"/>
</dbReference>
<dbReference type="Proteomes" id="UP000017836">
    <property type="component" value="Unassembled WGS sequence"/>
</dbReference>
<reference evidence="16" key="1">
    <citation type="journal article" date="2013" name="Science">
        <title>The Amborella genome and the evolution of flowering plants.</title>
        <authorList>
            <consortium name="Amborella Genome Project"/>
        </authorList>
    </citation>
    <scope>NUCLEOTIDE SEQUENCE [LARGE SCALE GENOMIC DNA]</scope>
</reference>
<dbReference type="GO" id="GO:0004708">
    <property type="term" value="F:MAP kinase kinase activity"/>
    <property type="evidence" value="ECO:0007669"/>
    <property type="project" value="UniProtKB-EC"/>
</dbReference>
<evidence type="ECO:0000313" key="15">
    <source>
        <dbReference type="EMBL" id="ERN17934.1"/>
    </source>
</evidence>
<keyword evidence="16" id="KW-1185">Reference proteome</keyword>
<gene>
    <name evidence="15" type="ORF">AMTR_s00046p00036960</name>
</gene>
<dbReference type="SUPFAM" id="SSF56112">
    <property type="entry name" value="Protein kinase-like (PK-like)"/>
    <property type="match status" value="1"/>
</dbReference>
<evidence type="ECO:0000256" key="13">
    <source>
        <dbReference type="RuleBase" id="RU000304"/>
    </source>
</evidence>